<evidence type="ECO:0000256" key="2">
    <source>
        <dbReference type="ARBA" id="ARBA00022723"/>
    </source>
</evidence>
<dbReference type="SUPFAM" id="SSF46626">
    <property type="entry name" value="Cytochrome c"/>
    <property type="match status" value="1"/>
</dbReference>
<evidence type="ECO:0000256" key="4">
    <source>
        <dbReference type="PROSITE-ProRule" id="PRU00433"/>
    </source>
</evidence>
<dbReference type="RefSeq" id="WP_264226283.1">
    <property type="nucleotide sequence ID" value="NZ_CP107716.1"/>
</dbReference>
<evidence type="ECO:0000313" key="8">
    <source>
        <dbReference type="Proteomes" id="UP001163882"/>
    </source>
</evidence>
<organism evidence="7 8">
    <name type="scientific">Pelagibacterium flavum</name>
    <dbReference type="NCBI Taxonomy" id="2984530"/>
    <lineage>
        <taxon>Bacteria</taxon>
        <taxon>Pseudomonadati</taxon>
        <taxon>Pseudomonadota</taxon>
        <taxon>Alphaproteobacteria</taxon>
        <taxon>Hyphomicrobiales</taxon>
        <taxon>Devosiaceae</taxon>
        <taxon>Pelagibacterium</taxon>
    </lineage>
</organism>
<evidence type="ECO:0000256" key="3">
    <source>
        <dbReference type="ARBA" id="ARBA00023004"/>
    </source>
</evidence>
<keyword evidence="1 4" id="KW-0349">Heme</keyword>
<dbReference type="InterPro" id="IPR009056">
    <property type="entry name" value="Cyt_c-like_dom"/>
</dbReference>
<dbReference type="InterPro" id="IPR036909">
    <property type="entry name" value="Cyt_c-like_dom_sf"/>
</dbReference>
<proteinExistence type="predicted"/>
<sequence>MSNHARLTTTLALALGLCAIPAIAQDNALGRDEYMGSCAACHGTDGRGHGEFAAHLNVEPTDLTKLTENNDGVFPYLYVFQTVDGRAVVRGHGSPMPIWGAHYSTDIGDTAGPYGAELLIRARITALVDYVESLQD</sequence>
<dbReference type="Proteomes" id="UP001163882">
    <property type="component" value="Chromosome"/>
</dbReference>
<keyword evidence="3 4" id="KW-0408">Iron</keyword>
<dbReference type="PROSITE" id="PS51007">
    <property type="entry name" value="CYTC"/>
    <property type="match status" value="1"/>
</dbReference>
<evidence type="ECO:0000259" key="6">
    <source>
        <dbReference type="PROSITE" id="PS51007"/>
    </source>
</evidence>
<name>A0ABY6IPY4_9HYPH</name>
<accession>A0ABY6IPY4</accession>
<keyword evidence="5" id="KW-0732">Signal</keyword>
<evidence type="ECO:0000256" key="5">
    <source>
        <dbReference type="SAM" id="SignalP"/>
    </source>
</evidence>
<feature type="signal peptide" evidence="5">
    <location>
        <begin position="1"/>
        <end position="24"/>
    </location>
</feature>
<reference evidence="7" key="1">
    <citation type="submission" date="2022-10" db="EMBL/GenBank/DDBJ databases">
        <title>YIM 151497 complete genome.</title>
        <authorList>
            <person name="Chen X."/>
        </authorList>
    </citation>
    <scope>NUCLEOTIDE SEQUENCE</scope>
    <source>
        <strain evidence="7">YIM 151497</strain>
    </source>
</reference>
<keyword evidence="8" id="KW-1185">Reference proteome</keyword>
<dbReference type="Gene3D" id="1.10.760.10">
    <property type="entry name" value="Cytochrome c-like domain"/>
    <property type="match status" value="1"/>
</dbReference>
<protein>
    <submittedName>
        <fullName evidence="7">Cytochrome c</fullName>
    </submittedName>
</protein>
<feature type="chain" id="PRO_5047469728" evidence="5">
    <location>
        <begin position="25"/>
        <end position="136"/>
    </location>
</feature>
<dbReference type="EMBL" id="CP107716">
    <property type="protein sequence ID" value="UYQ72673.1"/>
    <property type="molecule type" value="Genomic_DNA"/>
</dbReference>
<evidence type="ECO:0000256" key="1">
    <source>
        <dbReference type="ARBA" id="ARBA00022617"/>
    </source>
</evidence>
<gene>
    <name evidence="7" type="ORF">OF122_02515</name>
</gene>
<keyword evidence="2 4" id="KW-0479">Metal-binding</keyword>
<evidence type="ECO:0000313" key="7">
    <source>
        <dbReference type="EMBL" id="UYQ72673.1"/>
    </source>
</evidence>
<feature type="domain" description="Cytochrome c" evidence="6">
    <location>
        <begin position="25"/>
        <end position="135"/>
    </location>
</feature>